<name>A0A7N0TH36_KALFE</name>
<dbReference type="PANTHER" id="PTHR48007">
    <property type="entry name" value="LEUCINE-RICH REPEAT RECEPTOR-LIKE PROTEIN KINASE PXC1"/>
    <property type="match status" value="1"/>
</dbReference>
<organism evidence="23 24">
    <name type="scientific">Kalanchoe fedtschenkoi</name>
    <name type="common">Lavender scallops</name>
    <name type="synonym">South American air plant</name>
    <dbReference type="NCBI Taxonomy" id="63787"/>
    <lineage>
        <taxon>Eukaryota</taxon>
        <taxon>Viridiplantae</taxon>
        <taxon>Streptophyta</taxon>
        <taxon>Embryophyta</taxon>
        <taxon>Tracheophyta</taxon>
        <taxon>Spermatophyta</taxon>
        <taxon>Magnoliopsida</taxon>
        <taxon>eudicotyledons</taxon>
        <taxon>Gunneridae</taxon>
        <taxon>Pentapetalae</taxon>
        <taxon>Saxifragales</taxon>
        <taxon>Crassulaceae</taxon>
        <taxon>Kalanchoe</taxon>
    </lineage>
</organism>
<dbReference type="Pfam" id="PF08263">
    <property type="entry name" value="LRRNT_2"/>
    <property type="match status" value="1"/>
</dbReference>
<evidence type="ECO:0000256" key="16">
    <source>
        <dbReference type="ARBA" id="ARBA00023180"/>
    </source>
</evidence>
<dbReference type="EC" id="2.7.11.1" evidence="3"/>
<protein>
    <recommendedName>
        <fullName evidence="3">non-specific serine/threonine protein kinase</fullName>
        <ecNumber evidence="3">2.7.11.1</ecNumber>
    </recommendedName>
</protein>
<keyword evidence="4" id="KW-0597">Phosphoprotein</keyword>
<feature type="compositionally biased region" description="Basic and acidic residues" evidence="19">
    <location>
        <begin position="652"/>
        <end position="662"/>
    </location>
</feature>
<keyword evidence="6" id="KW-0808">Transferase</keyword>
<dbReference type="GO" id="GO:0005524">
    <property type="term" value="F:ATP binding"/>
    <property type="evidence" value="ECO:0007669"/>
    <property type="project" value="UniProtKB-KW"/>
</dbReference>
<dbReference type="Pfam" id="PF13855">
    <property type="entry name" value="LRR_8"/>
    <property type="match status" value="1"/>
</dbReference>
<dbReference type="FunFam" id="3.80.10.10:FF:000400">
    <property type="entry name" value="Nuclear pore complex protein NUP107"/>
    <property type="match status" value="1"/>
</dbReference>
<accession>A0A7N0TH36</accession>
<dbReference type="Proteomes" id="UP000594263">
    <property type="component" value="Unplaced"/>
</dbReference>
<evidence type="ECO:0000256" key="20">
    <source>
        <dbReference type="SAM" id="Phobius"/>
    </source>
</evidence>
<keyword evidence="5" id="KW-0433">Leucine-rich repeat</keyword>
<evidence type="ECO:0000259" key="22">
    <source>
        <dbReference type="PROSITE" id="PS50011"/>
    </source>
</evidence>
<dbReference type="SUPFAM" id="SSF52058">
    <property type="entry name" value="L domain-like"/>
    <property type="match status" value="1"/>
</dbReference>
<comment type="catalytic activity">
    <reaction evidence="18">
        <text>L-seryl-[protein] + ATP = O-phospho-L-seryl-[protein] + ADP + H(+)</text>
        <dbReference type="Rhea" id="RHEA:17989"/>
        <dbReference type="Rhea" id="RHEA-COMP:9863"/>
        <dbReference type="Rhea" id="RHEA-COMP:11604"/>
        <dbReference type="ChEBI" id="CHEBI:15378"/>
        <dbReference type="ChEBI" id="CHEBI:29999"/>
        <dbReference type="ChEBI" id="CHEBI:30616"/>
        <dbReference type="ChEBI" id="CHEBI:83421"/>
        <dbReference type="ChEBI" id="CHEBI:456216"/>
        <dbReference type="EC" id="2.7.11.1"/>
    </reaction>
</comment>
<keyword evidence="7 20" id="KW-0812">Transmembrane</keyword>
<evidence type="ECO:0000313" key="24">
    <source>
        <dbReference type="Proteomes" id="UP000594263"/>
    </source>
</evidence>
<evidence type="ECO:0000256" key="17">
    <source>
        <dbReference type="ARBA" id="ARBA00047899"/>
    </source>
</evidence>
<sequence>MADNHARFWLAVALVALCLVVSASESDQEILLKFKDSLQNNGKLSSWNASTLPCGNGVSNWVGVICDTGGSVHGLKLENMGLAGELDIAPLKGLVNLRVISLKKNSLSGSLPGVNQLGALKSVFLSHNNFSGQIADGAFEEMLSLKKVDLGHNGFVGKIPVSLAELPRLLELRLEDNHFQGQIPNFASKGLAYLNVSNNELDGSIPEALRDLDMASFSGNKNLCGGTLPACPESAESDESVSEASKAANATSSPPVAEDGQNSYTVSLVTGAVIVAIILLITFIVYVLKSRPQRTPDSVEAPVPERSSRAKSEAQAEQEAGHSMTSISGGKKDQQQTKLTFLKESTERFDLQDLLKASAEILGSGVFGSSYKADMSMNGPAMVVKRYRQMNNMDKEEFQEHMRRLGKLDHPNLLSLVAFYYRKEEKLMISEFVPRGSLASQLHGKHSADKPSLDWPTRLKIVKGVAKGLSVLYRELPSLTTPHGHLKSSNVLLNNSFDPLLTDYGLVPLVNQEHAQKLMIAYKSPEYVHHGRITKKTDVWALGILILETLTGKFPANFLQQGKGEKEFDLALWARNMVDEDNVREVFDKEMKGAENSEGEWLKLLSIGLACSHGEVEARLDLKEAVEKIEEVREKDNEDEFYSTYAPSDGNSKGKSDEFNFS</sequence>
<dbReference type="Pfam" id="PF07714">
    <property type="entry name" value="PK_Tyr_Ser-Thr"/>
    <property type="match status" value="1"/>
</dbReference>
<evidence type="ECO:0000313" key="23">
    <source>
        <dbReference type="EnsemblPlants" id="Kaladp0037s0090.1.v1.1"/>
    </source>
</evidence>
<keyword evidence="14 20" id="KW-0472">Membrane</keyword>
<feature type="signal peptide" evidence="21">
    <location>
        <begin position="1"/>
        <end position="23"/>
    </location>
</feature>
<dbReference type="Pfam" id="PF00560">
    <property type="entry name" value="LRR_1"/>
    <property type="match status" value="1"/>
</dbReference>
<comment type="catalytic activity">
    <reaction evidence="17">
        <text>L-threonyl-[protein] + ATP = O-phospho-L-threonyl-[protein] + ADP + H(+)</text>
        <dbReference type="Rhea" id="RHEA:46608"/>
        <dbReference type="Rhea" id="RHEA-COMP:11060"/>
        <dbReference type="Rhea" id="RHEA-COMP:11605"/>
        <dbReference type="ChEBI" id="CHEBI:15378"/>
        <dbReference type="ChEBI" id="CHEBI:30013"/>
        <dbReference type="ChEBI" id="CHEBI:30616"/>
        <dbReference type="ChEBI" id="CHEBI:61977"/>
        <dbReference type="ChEBI" id="CHEBI:456216"/>
        <dbReference type="EC" id="2.7.11.1"/>
    </reaction>
</comment>
<dbReference type="EnsemblPlants" id="Kaladp0037s0090.1.v1.1">
    <property type="protein sequence ID" value="Kaladp0037s0090.1.v1.1"/>
    <property type="gene ID" value="Kaladp0037s0090.v1.1"/>
</dbReference>
<keyword evidence="12" id="KW-0067">ATP-binding</keyword>
<evidence type="ECO:0000256" key="10">
    <source>
        <dbReference type="ARBA" id="ARBA00022741"/>
    </source>
</evidence>
<keyword evidence="8 21" id="KW-0732">Signal</keyword>
<dbReference type="InterPro" id="IPR032675">
    <property type="entry name" value="LRR_dom_sf"/>
</dbReference>
<feature type="transmembrane region" description="Helical" evidence="20">
    <location>
        <begin position="264"/>
        <end position="288"/>
    </location>
</feature>
<keyword evidence="9" id="KW-0677">Repeat</keyword>
<evidence type="ECO:0000256" key="8">
    <source>
        <dbReference type="ARBA" id="ARBA00022729"/>
    </source>
</evidence>
<dbReference type="PROSITE" id="PS50011">
    <property type="entry name" value="PROTEIN_KINASE_DOM"/>
    <property type="match status" value="1"/>
</dbReference>
<dbReference type="Gene3D" id="3.80.10.10">
    <property type="entry name" value="Ribonuclease Inhibitor"/>
    <property type="match status" value="1"/>
</dbReference>
<feature type="region of interest" description="Disordered" evidence="19">
    <location>
        <begin position="230"/>
        <end position="261"/>
    </location>
</feature>
<keyword evidence="10" id="KW-0547">Nucleotide-binding</keyword>
<proteinExistence type="inferred from homology"/>
<dbReference type="InterPro" id="IPR011009">
    <property type="entry name" value="Kinase-like_dom_sf"/>
</dbReference>
<dbReference type="Gramene" id="Kaladp0037s0090.1.v1.1">
    <property type="protein sequence ID" value="Kaladp0037s0090.1.v1.1"/>
    <property type="gene ID" value="Kaladp0037s0090.v1.1"/>
</dbReference>
<feature type="region of interest" description="Disordered" evidence="19">
    <location>
        <begin position="294"/>
        <end position="336"/>
    </location>
</feature>
<dbReference type="SUPFAM" id="SSF56112">
    <property type="entry name" value="Protein kinase-like (PK-like)"/>
    <property type="match status" value="1"/>
</dbReference>
<dbReference type="InterPro" id="IPR000719">
    <property type="entry name" value="Prot_kinase_dom"/>
</dbReference>
<evidence type="ECO:0000256" key="12">
    <source>
        <dbReference type="ARBA" id="ARBA00022840"/>
    </source>
</evidence>
<evidence type="ECO:0000256" key="13">
    <source>
        <dbReference type="ARBA" id="ARBA00022989"/>
    </source>
</evidence>
<dbReference type="FunFam" id="1.10.510.10:FF:000480">
    <property type="entry name" value="Pollen receptor-like kinase 1"/>
    <property type="match status" value="1"/>
</dbReference>
<feature type="compositionally biased region" description="Polar residues" evidence="19">
    <location>
        <begin position="249"/>
        <end position="261"/>
    </location>
</feature>
<dbReference type="InterPro" id="IPR001245">
    <property type="entry name" value="Ser-Thr/Tyr_kinase_cat_dom"/>
</dbReference>
<dbReference type="AlphaFoldDB" id="A0A7N0TH36"/>
<evidence type="ECO:0000256" key="9">
    <source>
        <dbReference type="ARBA" id="ARBA00022737"/>
    </source>
</evidence>
<feature type="region of interest" description="Disordered" evidence="19">
    <location>
        <begin position="634"/>
        <end position="662"/>
    </location>
</feature>
<dbReference type="InterPro" id="IPR001611">
    <property type="entry name" value="Leu-rich_rpt"/>
</dbReference>
<keyword evidence="11" id="KW-0418">Kinase</keyword>
<comment type="subcellular location">
    <subcellularLocation>
        <location evidence="1">Membrane</location>
        <topology evidence="1">Single-pass membrane protein</topology>
    </subcellularLocation>
</comment>
<evidence type="ECO:0000256" key="2">
    <source>
        <dbReference type="ARBA" id="ARBA00008684"/>
    </source>
</evidence>
<evidence type="ECO:0000256" key="19">
    <source>
        <dbReference type="SAM" id="MobiDB-lite"/>
    </source>
</evidence>
<keyword evidence="16" id="KW-0325">Glycoprotein</keyword>
<evidence type="ECO:0000256" key="6">
    <source>
        <dbReference type="ARBA" id="ARBA00022679"/>
    </source>
</evidence>
<evidence type="ECO:0000256" key="18">
    <source>
        <dbReference type="ARBA" id="ARBA00048679"/>
    </source>
</evidence>
<evidence type="ECO:0000256" key="3">
    <source>
        <dbReference type="ARBA" id="ARBA00012513"/>
    </source>
</evidence>
<keyword evidence="13 20" id="KW-1133">Transmembrane helix</keyword>
<evidence type="ECO:0000256" key="1">
    <source>
        <dbReference type="ARBA" id="ARBA00004167"/>
    </source>
</evidence>
<dbReference type="InterPro" id="IPR013210">
    <property type="entry name" value="LRR_N_plant-typ"/>
</dbReference>
<dbReference type="PANTHER" id="PTHR48007:SF64">
    <property type="entry name" value="POLLEN RECEPTOR-LIKE KINASE 1"/>
    <property type="match status" value="1"/>
</dbReference>
<evidence type="ECO:0000256" key="7">
    <source>
        <dbReference type="ARBA" id="ARBA00022692"/>
    </source>
</evidence>
<feature type="domain" description="Protein kinase" evidence="22">
    <location>
        <begin position="356"/>
        <end position="642"/>
    </location>
</feature>
<evidence type="ECO:0000256" key="21">
    <source>
        <dbReference type="SAM" id="SignalP"/>
    </source>
</evidence>
<reference evidence="23" key="1">
    <citation type="submission" date="2021-01" db="UniProtKB">
        <authorList>
            <consortium name="EnsemblPlants"/>
        </authorList>
    </citation>
    <scope>IDENTIFICATION</scope>
</reference>
<keyword evidence="15" id="KW-0675">Receptor</keyword>
<dbReference type="GO" id="GO:0004674">
    <property type="term" value="F:protein serine/threonine kinase activity"/>
    <property type="evidence" value="ECO:0007669"/>
    <property type="project" value="UniProtKB-EC"/>
</dbReference>
<evidence type="ECO:0000256" key="11">
    <source>
        <dbReference type="ARBA" id="ARBA00022777"/>
    </source>
</evidence>
<comment type="similarity">
    <text evidence="2">Belongs to the protein kinase superfamily. Ser/Thr protein kinase family.</text>
</comment>
<evidence type="ECO:0000256" key="4">
    <source>
        <dbReference type="ARBA" id="ARBA00022553"/>
    </source>
</evidence>
<dbReference type="Gene3D" id="1.10.510.10">
    <property type="entry name" value="Transferase(Phosphotransferase) domain 1"/>
    <property type="match status" value="1"/>
</dbReference>
<dbReference type="FunFam" id="3.30.200.20:FF:000307">
    <property type="entry name" value="pollen receptor-like kinase 1"/>
    <property type="match status" value="1"/>
</dbReference>
<evidence type="ECO:0000256" key="15">
    <source>
        <dbReference type="ARBA" id="ARBA00023170"/>
    </source>
</evidence>
<feature type="chain" id="PRO_5029656938" description="non-specific serine/threonine protein kinase" evidence="21">
    <location>
        <begin position="24"/>
        <end position="662"/>
    </location>
</feature>
<dbReference type="GO" id="GO:0016020">
    <property type="term" value="C:membrane"/>
    <property type="evidence" value="ECO:0007669"/>
    <property type="project" value="UniProtKB-SubCell"/>
</dbReference>
<keyword evidence="24" id="KW-1185">Reference proteome</keyword>
<dbReference type="OMA" id="ELAQDIM"/>
<evidence type="ECO:0000256" key="5">
    <source>
        <dbReference type="ARBA" id="ARBA00022614"/>
    </source>
</evidence>
<dbReference type="Gene3D" id="3.30.200.20">
    <property type="entry name" value="Phosphorylase Kinase, domain 1"/>
    <property type="match status" value="1"/>
</dbReference>
<evidence type="ECO:0000256" key="14">
    <source>
        <dbReference type="ARBA" id="ARBA00023136"/>
    </source>
</evidence>
<dbReference type="InterPro" id="IPR046959">
    <property type="entry name" value="PRK1-6/SRF4-like"/>
</dbReference>